<dbReference type="EMBL" id="JBHTBY010000001">
    <property type="protein sequence ID" value="MFC7319539.1"/>
    <property type="molecule type" value="Genomic_DNA"/>
</dbReference>
<dbReference type="PROSITE" id="PS51273">
    <property type="entry name" value="GATASE_TYPE_1"/>
    <property type="match status" value="1"/>
</dbReference>
<evidence type="ECO:0000259" key="2">
    <source>
        <dbReference type="Pfam" id="PF00117"/>
    </source>
</evidence>
<gene>
    <name evidence="3" type="ORF">ACFQMN_01400</name>
</gene>
<dbReference type="Pfam" id="PF00117">
    <property type="entry name" value="GATase"/>
    <property type="match status" value="1"/>
</dbReference>
<keyword evidence="1" id="KW-0315">Glutamine amidotransferase</keyword>
<dbReference type="PANTHER" id="PTHR43418:SF4">
    <property type="entry name" value="MULTIFUNCTIONAL TRYPTOPHAN BIOSYNTHESIS PROTEIN"/>
    <property type="match status" value="1"/>
</dbReference>
<proteinExistence type="predicted"/>
<dbReference type="Proteomes" id="UP001596494">
    <property type="component" value="Unassembled WGS sequence"/>
</dbReference>
<sequence>MIVIIDNYDSFTYNLVQYFKQMDNQVMVYRNDDLTLATLRSCDPDMIVLSPGPGNTNETGICREVLGFLYKTVPILGVCLGHQLIVDYFGGQIVEGKKPMHGKVSKMIHDGRSVFEHIPNPVQVTRYHSLEASIEQMPICLEISAMSHDSSVMAVRHNAYPVEGIQFHPESILTEWGFEMLENFYSKAKKFSNDRRKEVTS</sequence>
<evidence type="ECO:0000313" key="3">
    <source>
        <dbReference type="EMBL" id="MFC7319539.1"/>
    </source>
</evidence>
<name>A0ABW2JYH8_9BACI</name>
<protein>
    <submittedName>
        <fullName evidence="3">Anthranilate synthase component II</fullName>
    </submittedName>
</protein>
<comment type="caution">
    <text evidence="3">The sequence shown here is derived from an EMBL/GenBank/DDBJ whole genome shotgun (WGS) entry which is preliminary data.</text>
</comment>
<accession>A0ABW2JYH8</accession>
<dbReference type="InterPro" id="IPR017926">
    <property type="entry name" value="GATASE"/>
</dbReference>
<dbReference type="InterPro" id="IPR006221">
    <property type="entry name" value="TrpG/PapA_dom"/>
</dbReference>
<dbReference type="InterPro" id="IPR050472">
    <property type="entry name" value="Anth_synth/Amidotransfase"/>
</dbReference>
<evidence type="ECO:0000256" key="1">
    <source>
        <dbReference type="ARBA" id="ARBA00022962"/>
    </source>
</evidence>
<dbReference type="NCBIfam" id="TIGR00566">
    <property type="entry name" value="trpG_papA"/>
    <property type="match status" value="1"/>
</dbReference>
<dbReference type="PRINTS" id="PR00096">
    <property type="entry name" value="GATASE"/>
</dbReference>
<dbReference type="CDD" id="cd01743">
    <property type="entry name" value="GATase1_Anthranilate_Synthase"/>
    <property type="match status" value="1"/>
</dbReference>
<keyword evidence="4" id="KW-1185">Reference proteome</keyword>
<evidence type="ECO:0000313" key="4">
    <source>
        <dbReference type="Proteomes" id="UP001596494"/>
    </source>
</evidence>
<reference evidence="4" key="1">
    <citation type="journal article" date="2019" name="Int. J. Syst. Evol. Microbiol.">
        <title>The Global Catalogue of Microorganisms (GCM) 10K type strain sequencing project: providing services to taxonomists for standard genome sequencing and annotation.</title>
        <authorList>
            <consortium name="The Broad Institute Genomics Platform"/>
            <consortium name="The Broad Institute Genome Sequencing Center for Infectious Disease"/>
            <person name="Wu L."/>
            <person name="Ma J."/>
        </authorList>
    </citation>
    <scope>NUCLEOTIDE SEQUENCE [LARGE SCALE GENOMIC DNA]</scope>
    <source>
        <strain evidence="4">CCUG 73951</strain>
    </source>
</reference>
<dbReference type="SUPFAM" id="SSF52317">
    <property type="entry name" value="Class I glutamine amidotransferase-like"/>
    <property type="match status" value="1"/>
</dbReference>
<dbReference type="RefSeq" id="WP_289215343.1">
    <property type="nucleotide sequence ID" value="NZ_JAPVRC010000003.1"/>
</dbReference>
<dbReference type="Gene3D" id="3.40.50.880">
    <property type="match status" value="1"/>
</dbReference>
<dbReference type="PANTHER" id="PTHR43418">
    <property type="entry name" value="MULTIFUNCTIONAL TRYPTOPHAN BIOSYNTHESIS PROTEIN-RELATED"/>
    <property type="match status" value="1"/>
</dbReference>
<dbReference type="PRINTS" id="PR00099">
    <property type="entry name" value="CPSGATASE"/>
</dbReference>
<dbReference type="PRINTS" id="PR00097">
    <property type="entry name" value="ANTSNTHASEII"/>
</dbReference>
<dbReference type="InterPro" id="IPR029062">
    <property type="entry name" value="Class_I_gatase-like"/>
</dbReference>
<feature type="domain" description="Glutamine amidotransferase" evidence="2">
    <location>
        <begin position="3"/>
        <end position="187"/>
    </location>
</feature>
<organism evidence="3 4">
    <name type="scientific">Halobacillus campisalis</name>
    <dbReference type="NCBI Taxonomy" id="435909"/>
    <lineage>
        <taxon>Bacteria</taxon>
        <taxon>Bacillati</taxon>
        <taxon>Bacillota</taxon>
        <taxon>Bacilli</taxon>
        <taxon>Bacillales</taxon>
        <taxon>Bacillaceae</taxon>
        <taxon>Halobacillus</taxon>
    </lineage>
</organism>